<dbReference type="Pfam" id="PF03150">
    <property type="entry name" value="CCP_MauG"/>
    <property type="match status" value="1"/>
</dbReference>
<accession>A0A7G9QBF5</accession>
<reference evidence="17 18" key="1">
    <citation type="submission" date="2020-08" db="EMBL/GenBank/DDBJ databases">
        <title>Genome sequence of Pedobacter roseus KACC 11594T.</title>
        <authorList>
            <person name="Hyun D.-W."/>
            <person name="Bae J.-W."/>
        </authorList>
    </citation>
    <scope>NUCLEOTIDE SEQUENCE [LARGE SCALE GENOMIC DNA]</scope>
    <source>
        <strain evidence="17 18">KACC 11594</strain>
    </source>
</reference>
<proteinExistence type="predicted"/>
<evidence type="ECO:0000313" key="18">
    <source>
        <dbReference type="Proteomes" id="UP000515806"/>
    </source>
</evidence>
<evidence type="ECO:0000256" key="8">
    <source>
        <dbReference type="ARBA" id="ARBA00022982"/>
    </source>
</evidence>
<evidence type="ECO:0000256" key="4">
    <source>
        <dbReference type="ARBA" id="ARBA00022617"/>
    </source>
</evidence>
<evidence type="ECO:0000256" key="13">
    <source>
        <dbReference type="PIRSR" id="PIRSR000294-1"/>
    </source>
</evidence>
<feature type="binding site" description="covalent" evidence="13">
    <location>
        <position position="100"/>
    </location>
    <ligand>
        <name>heme c</name>
        <dbReference type="ChEBI" id="CHEBI:61717"/>
        <label>1</label>
    </ligand>
</feature>
<evidence type="ECO:0000256" key="2">
    <source>
        <dbReference type="ARBA" id="ARBA00004856"/>
    </source>
</evidence>
<dbReference type="InterPro" id="IPR009056">
    <property type="entry name" value="Cyt_c-like_dom"/>
</dbReference>
<evidence type="ECO:0000256" key="6">
    <source>
        <dbReference type="ARBA" id="ARBA00022729"/>
    </source>
</evidence>
<comment type="function">
    <text evidence="11">Involved in methylamine metabolism. Essential for the maturation of the beta subunit of MADH, presumably via a step in the biosynthesis of tryptophan tryptophylquinone (TTQ), the cofactor of MADH.</text>
</comment>
<comment type="cofactor">
    <cofactor evidence="13">
        <name>heme</name>
        <dbReference type="ChEBI" id="CHEBI:30413"/>
    </cofactor>
    <text evidence="13">Binds 2 heme groups.</text>
</comment>
<feature type="binding site" description="axial binding residue" evidence="14">
    <location>
        <position position="249"/>
    </location>
    <ligand>
        <name>heme c</name>
        <dbReference type="ChEBI" id="CHEBI:61717"/>
        <label>2</label>
    </ligand>
    <ligandPart>
        <name>Fe</name>
        <dbReference type="ChEBI" id="CHEBI:18248"/>
    </ligandPart>
</feature>
<comment type="pathway">
    <text evidence="2">One-carbon metabolism; methylamine degradation.</text>
</comment>
<keyword evidence="18" id="KW-1185">Reference proteome</keyword>
<dbReference type="GO" id="GO:0046872">
    <property type="term" value="F:metal ion binding"/>
    <property type="evidence" value="ECO:0007669"/>
    <property type="project" value="UniProtKB-KW"/>
</dbReference>
<evidence type="ECO:0000256" key="3">
    <source>
        <dbReference type="ARBA" id="ARBA00022448"/>
    </source>
</evidence>
<feature type="binding site" description="covalent" evidence="13">
    <location>
        <position position="248"/>
    </location>
    <ligand>
        <name>heme c</name>
        <dbReference type="ChEBI" id="CHEBI:61717"/>
        <label>2</label>
    </ligand>
</feature>
<dbReference type="GO" id="GO:0020037">
    <property type="term" value="F:heme binding"/>
    <property type="evidence" value="ECO:0007669"/>
    <property type="project" value="InterPro"/>
</dbReference>
<keyword evidence="5 14" id="KW-0479">Metal-binding</keyword>
<dbReference type="PANTHER" id="PTHR30600:SF10">
    <property type="entry name" value="BLL6722 PROTEIN"/>
    <property type="match status" value="1"/>
</dbReference>
<feature type="binding site" description="covalent" evidence="13">
    <location>
        <position position="103"/>
    </location>
    <ligand>
        <name>heme c</name>
        <dbReference type="ChEBI" id="CHEBI:61717"/>
        <label>1</label>
    </ligand>
</feature>
<dbReference type="GO" id="GO:0009055">
    <property type="term" value="F:electron transfer activity"/>
    <property type="evidence" value="ECO:0007669"/>
    <property type="project" value="InterPro"/>
</dbReference>
<gene>
    <name evidence="17" type="ORF">H9L23_16245</name>
</gene>
<dbReference type="InterPro" id="IPR036909">
    <property type="entry name" value="Cyt_c-like_dom_sf"/>
</dbReference>
<dbReference type="InterPro" id="IPR004852">
    <property type="entry name" value="Di-haem_cyt_c_peroxidsae"/>
</dbReference>
<feature type="domain" description="Cytochrome c" evidence="16">
    <location>
        <begin position="230"/>
        <end position="366"/>
    </location>
</feature>
<dbReference type="PIRSF" id="PIRSF000294">
    <property type="entry name" value="Cytochrome-c_peroxidase"/>
    <property type="match status" value="1"/>
</dbReference>
<dbReference type="InterPro" id="IPR026259">
    <property type="entry name" value="MauG/Cytc_peroxidase"/>
</dbReference>
<evidence type="ECO:0000256" key="12">
    <source>
        <dbReference type="ARBA" id="ARBA00073576"/>
    </source>
</evidence>
<evidence type="ECO:0000256" key="5">
    <source>
        <dbReference type="ARBA" id="ARBA00022723"/>
    </source>
</evidence>
<dbReference type="Gene3D" id="1.10.760.10">
    <property type="entry name" value="Cytochrome c-like domain"/>
    <property type="match status" value="2"/>
</dbReference>
<dbReference type="SUPFAM" id="SSF46626">
    <property type="entry name" value="Cytochrome c"/>
    <property type="match status" value="2"/>
</dbReference>
<dbReference type="PANTHER" id="PTHR30600">
    <property type="entry name" value="CYTOCHROME C PEROXIDASE-RELATED"/>
    <property type="match status" value="1"/>
</dbReference>
<evidence type="ECO:0000256" key="7">
    <source>
        <dbReference type="ARBA" id="ARBA00022764"/>
    </source>
</evidence>
<comment type="subcellular location">
    <subcellularLocation>
        <location evidence="1">Periplasm</location>
    </subcellularLocation>
</comment>
<feature type="chain" id="PRO_5028867956" description="Methylamine utilization protein MauG" evidence="15">
    <location>
        <begin position="24"/>
        <end position="379"/>
    </location>
</feature>
<keyword evidence="17" id="KW-0575">Peroxidase</keyword>
<sequence>MNKIFALLALALTGLILFSFQSADFNNDDELSIDSLRKVYSKPTDQWPKPTLDKGAVFQELGELPPSPVDLKNDSVKNVVELGKILFFDPRLSGSNQISCSSCHAPDLHWTDGRQVSIGHDHLANIRNAPSLENVWFYKRLFWDGRATNLEEQAGSPVAAHNEMHQDMKALSKKLGKIKGYQPYFKSAFGSKEITNKRIFESLATFQRSIVSRRTPFDRFLAKDKKALTDQQLMGLHLFRTKARCINCHNGPLFTDNEFHNDGLTYFGRKYEDLGLYNVTKKPEDVGKFKTPGLRNVMKTAPWFHNGLFPDMDGVMNMYNVGMPNQRVKAEQVNDPLLPKNDKLLKGLKLSIAEKDAVVAFLEALSSPTVLTRVEQLPQ</sequence>
<dbReference type="KEGG" id="proe:H9L23_16245"/>
<dbReference type="RefSeq" id="WP_187591388.1">
    <property type="nucleotide sequence ID" value="NZ_CP060723.1"/>
</dbReference>
<dbReference type="GO" id="GO:0042597">
    <property type="term" value="C:periplasmic space"/>
    <property type="evidence" value="ECO:0007669"/>
    <property type="project" value="UniProtKB-SubCell"/>
</dbReference>
<dbReference type="PROSITE" id="PS51007">
    <property type="entry name" value="CYTC"/>
    <property type="match status" value="1"/>
</dbReference>
<dbReference type="Proteomes" id="UP000515806">
    <property type="component" value="Chromosome"/>
</dbReference>
<feature type="binding site" description="covalent" evidence="13">
    <location>
        <position position="245"/>
    </location>
    <ligand>
        <name>heme c</name>
        <dbReference type="ChEBI" id="CHEBI:61717"/>
        <label>2</label>
    </ligand>
</feature>
<dbReference type="GO" id="GO:0004130">
    <property type="term" value="F:cytochrome-c peroxidase activity"/>
    <property type="evidence" value="ECO:0007669"/>
    <property type="project" value="TreeGrafter"/>
</dbReference>
<dbReference type="EMBL" id="CP060723">
    <property type="protein sequence ID" value="QNN40680.1"/>
    <property type="molecule type" value="Genomic_DNA"/>
</dbReference>
<name>A0A7G9QBF5_9SPHI</name>
<evidence type="ECO:0000256" key="15">
    <source>
        <dbReference type="SAM" id="SignalP"/>
    </source>
</evidence>
<feature type="signal peptide" evidence="15">
    <location>
        <begin position="1"/>
        <end position="23"/>
    </location>
</feature>
<evidence type="ECO:0000256" key="14">
    <source>
        <dbReference type="PIRSR" id="PIRSR000294-2"/>
    </source>
</evidence>
<dbReference type="InterPro" id="IPR051395">
    <property type="entry name" value="Cytochrome_c_Peroxidase/MauG"/>
</dbReference>
<keyword evidence="9" id="KW-0560">Oxidoreductase</keyword>
<keyword evidence="6 15" id="KW-0732">Signal</keyword>
<keyword evidence="4 13" id="KW-0349">Heme</keyword>
<feature type="binding site" description="axial binding residue" evidence="14">
    <location>
        <position position="104"/>
    </location>
    <ligand>
        <name>heme c</name>
        <dbReference type="ChEBI" id="CHEBI:61717"/>
        <label>1</label>
    </ligand>
    <ligandPart>
        <name>Fe</name>
        <dbReference type="ChEBI" id="CHEBI:18248"/>
    </ligandPart>
</feature>
<keyword evidence="7" id="KW-0574">Periplasm</keyword>
<feature type="binding site" description="axial binding residue" evidence="14">
    <location>
        <position position="120"/>
    </location>
    <ligand>
        <name>heme c</name>
        <dbReference type="ChEBI" id="CHEBI:61717"/>
        <label>1</label>
    </ligand>
    <ligandPart>
        <name>Fe</name>
        <dbReference type="ChEBI" id="CHEBI:18248"/>
    </ligandPart>
</feature>
<dbReference type="AlphaFoldDB" id="A0A7G9QBF5"/>
<evidence type="ECO:0000259" key="16">
    <source>
        <dbReference type="PROSITE" id="PS51007"/>
    </source>
</evidence>
<keyword evidence="3" id="KW-0813">Transport</keyword>
<keyword evidence="10 14" id="KW-0408">Iron</keyword>
<organism evidence="17 18">
    <name type="scientific">Pedobacter roseus</name>
    <dbReference type="NCBI Taxonomy" id="336820"/>
    <lineage>
        <taxon>Bacteria</taxon>
        <taxon>Pseudomonadati</taxon>
        <taxon>Bacteroidota</taxon>
        <taxon>Sphingobacteriia</taxon>
        <taxon>Sphingobacteriales</taxon>
        <taxon>Sphingobacteriaceae</taxon>
        <taxon>Pedobacter</taxon>
    </lineage>
</organism>
<keyword evidence="8" id="KW-0249">Electron transport</keyword>
<evidence type="ECO:0000313" key="17">
    <source>
        <dbReference type="EMBL" id="QNN40680.1"/>
    </source>
</evidence>
<protein>
    <recommendedName>
        <fullName evidence="12">Methylamine utilization protein MauG</fullName>
    </recommendedName>
</protein>
<evidence type="ECO:0000256" key="11">
    <source>
        <dbReference type="ARBA" id="ARBA00058991"/>
    </source>
</evidence>
<evidence type="ECO:0000256" key="1">
    <source>
        <dbReference type="ARBA" id="ARBA00004418"/>
    </source>
</evidence>
<evidence type="ECO:0000256" key="10">
    <source>
        <dbReference type="ARBA" id="ARBA00023004"/>
    </source>
</evidence>
<dbReference type="FunFam" id="1.10.760.10:FF:000019">
    <property type="entry name" value="Di-heme cytochrome C peroxidase"/>
    <property type="match status" value="1"/>
</dbReference>
<evidence type="ECO:0000256" key="9">
    <source>
        <dbReference type="ARBA" id="ARBA00023002"/>
    </source>
</evidence>
<comment type="PTM">
    <text evidence="13">Binds 2 heme groups per subunit.</text>
</comment>